<keyword evidence="1" id="KW-0732">Signal</keyword>
<proteinExistence type="predicted"/>
<reference evidence="2" key="1">
    <citation type="submission" date="2020-06" db="EMBL/GenBank/DDBJ databases">
        <title>Draft genome of Bugula neritina, a colonial animal packing powerful symbionts and potential medicines.</title>
        <authorList>
            <person name="Rayko M."/>
        </authorList>
    </citation>
    <scope>NUCLEOTIDE SEQUENCE [LARGE SCALE GENOMIC DNA]</scope>
    <source>
        <strain evidence="2">Kwan_BN1</strain>
    </source>
</reference>
<protein>
    <submittedName>
        <fullName evidence="2">Uncharacterized protein</fullName>
    </submittedName>
</protein>
<evidence type="ECO:0000313" key="2">
    <source>
        <dbReference type="EMBL" id="KAF6024270.1"/>
    </source>
</evidence>
<dbReference type="OrthoDB" id="5296287at2759"/>
<gene>
    <name evidence="2" type="ORF">EB796_017411</name>
</gene>
<dbReference type="Proteomes" id="UP000593567">
    <property type="component" value="Unassembled WGS sequence"/>
</dbReference>
<accession>A0A7J7JDJ5</accession>
<evidence type="ECO:0000256" key="1">
    <source>
        <dbReference type="SAM" id="SignalP"/>
    </source>
</evidence>
<sequence length="113" mass="12374">MVGRLCLSSAWQVMYVWCIELFPTSARTTMIQSSLTFGHIGSTLGPFMADLEKVITNPSVNISVASPFTYGSLFVISGLSALYLPETSDRPLPVTISDAITMSKRKVKNEHES</sequence>
<dbReference type="InterPro" id="IPR036259">
    <property type="entry name" value="MFS_trans_sf"/>
</dbReference>
<feature type="chain" id="PRO_5029893245" evidence="1">
    <location>
        <begin position="19"/>
        <end position="113"/>
    </location>
</feature>
<evidence type="ECO:0000313" key="3">
    <source>
        <dbReference type="Proteomes" id="UP000593567"/>
    </source>
</evidence>
<name>A0A7J7JDJ5_BUGNE</name>
<dbReference type="SUPFAM" id="SSF103473">
    <property type="entry name" value="MFS general substrate transporter"/>
    <property type="match status" value="1"/>
</dbReference>
<keyword evidence="3" id="KW-1185">Reference proteome</keyword>
<dbReference type="AlphaFoldDB" id="A0A7J7JDJ5"/>
<comment type="caution">
    <text evidence="2">The sequence shown here is derived from an EMBL/GenBank/DDBJ whole genome shotgun (WGS) entry which is preliminary data.</text>
</comment>
<organism evidence="2 3">
    <name type="scientific">Bugula neritina</name>
    <name type="common">Brown bryozoan</name>
    <name type="synonym">Sertularia neritina</name>
    <dbReference type="NCBI Taxonomy" id="10212"/>
    <lineage>
        <taxon>Eukaryota</taxon>
        <taxon>Metazoa</taxon>
        <taxon>Spiralia</taxon>
        <taxon>Lophotrochozoa</taxon>
        <taxon>Bryozoa</taxon>
        <taxon>Gymnolaemata</taxon>
        <taxon>Cheilostomatida</taxon>
        <taxon>Flustrina</taxon>
        <taxon>Buguloidea</taxon>
        <taxon>Bugulidae</taxon>
        <taxon>Bugula</taxon>
    </lineage>
</organism>
<feature type="signal peptide" evidence="1">
    <location>
        <begin position="1"/>
        <end position="18"/>
    </location>
</feature>
<dbReference type="Gene3D" id="1.20.1250.20">
    <property type="entry name" value="MFS general substrate transporter like domains"/>
    <property type="match status" value="1"/>
</dbReference>
<dbReference type="EMBL" id="VXIV02002596">
    <property type="protein sequence ID" value="KAF6024270.1"/>
    <property type="molecule type" value="Genomic_DNA"/>
</dbReference>